<comment type="caution">
    <text evidence="1">The sequence shown here is derived from an EMBL/GenBank/DDBJ whole genome shotgun (WGS) entry which is preliminary data.</text>
</comment>
<dbReference type="Proteomes" id="UP000019062">
    <property type="component" value="Unassembled WGS sequence"/>
</dbReference>
<evidence type="ECO:0000313" key="1">
    <source>
        <dbReference type="EMBL" id="ETT86873.1"/>
    </source>
</evidence>
<organism evidence="1 2">
    <name type="scientific">Viridibacillus arenosi FSL R5-213</name>
    <dbReference type="NCBI Taxonomy" id="1227360"/>
    <lineage>
        <taxon>Bacteria</taxon>
        <taxon>Bacillati</taxon>
        <taxon>Bacillota</taxon>
        <taxon>Bacilli</taxon>
        <taxon>Bacillales</taxon>
        <taxon>Caryophanaceae</taxon>
        <taxon>Viridibacillus</taxon>
    </lineage>
</organism>
<protein>
    <submittedName>
        <fullName evidence="1">Uncharacterized protein</fullName>
    </submittedName>
</protein>
<gene>
    <name evidence="1" type="ORF">C176_09172</name>
</gene>
<reference evidence="1 2" key="1">
    <citation type="journal article" date="2014" name="BMC Genomics">
        <title>Genomic comparison of sporeforming bacilli isolated from milk.</title>
        <authorList>
            <person name="Moreno Switt A.I."/>
            <person name="Andrus A.D."/>
            <person name="Ranieri M.L."/>
            <person name="Orsi R.H."/>
            <person name="Ivy R."/>
            <person name="den Bakker H.C."/>
            <person name="Martin N.H."/>
            <person name="Wiedmann M."/>
            <person name="Boor K.J."/>
        </authorList>
    </citation>
    <scope>NUCLEOTIDE SEQUENCE [LARGE SCALE GENOMIC DNA]</scope>
    <source>
        <strain evidence="1 2">FSL R5-213</strain>
    </source>
</reference>
<accession>W4F1Y5</accession>
<keyword evidence="2" id="KW-1185">Reference proteome</keyword>
<dbReference type="AlphaFoldDB" id="W4F1Y5"/>
<dbReference type="eggNOG" id="ENOG5032XIS">
    <property type="taxonomic scope" value="Bacteria"/>
</dbReference>
<sequence length="112" mass="12795">MKRLVLLIVALALLVGVGSFYYANVDKNYFELQKFYDFPVPNSATLESENQNAKNYIWEPSTGTDVPLTYQLMIKKSGWKQVEIDGHSVIYKKGDEFIQLVLAPDYIGILKE</sequence>
<evidence type="ECO:0000313" key="2">
    <source>
        <dbReference type="Proteomes" id="UP000019062"/>
    </source>
</evidence>
<dbReference type="RefSeq" id="WP_051448667.1">
    <property type="nucleotide sequence ID" value="NZ_ASQA01000013.1"/>
</dbReference>
<name>W4F1Y5_9BACL</name>
<proteinExistence type="predicted"/>
<dbReference type="EMBL" id="ASQA01000013">
    <property type="protein sequence ID" value="ETT86873.1"/>
    <property type="molecule type" value="Genomic_DNA"/>
</dbReference>